<dbReference type="Gene3D" id="3.40.50.720">
    <property type="entry name" value="NAD(P)-binding Rossmann-like Domain"/>
    <property type="match status" value="2"/>
</dbReference>
<dbReference type="EMBL" id="CP012333">
    <property type="protein sequence ID" value="AKU99870.1"/>
    <property type="molecule type" value="Genomic_DNA"/>
</dbReference>
<dbReference type="InterPro" id="IPR045865">
    <property type="entry name" value="ACT-like_dom_sf"/>
</dbReference>
<accession>A0A0K1Q240</accession>
<evidence type="ECO:0000259" key="14">
    <source>
        <dbReference type="PROSITE" id="PS51671"/>
    </source>
</evidence>
<evidence type="ECO:0000256" key="2">
    <source>
        <dbReference type="ARBA" id="ARBA00005216"/>
    </source>
</evidence>
<dbReference type="PANTHER" id="PTHR42789:SF1">
    <property type="entry name" value="D-ISOMER SPECIFIC 2-HYDROXYACID DEHYDROGENASE FAMILY PROTEIN (AFU_ORTHOLOGUE AFUA_6G10090)"/>
    <property type="match status" value="1"/>
</dbReference>
<dbReference type="SUPFAM" id="SSF52283">
    <property type="entry name" value="Formate/glycerate dehydrogenase catalytic domain-like"/>
    <property type="match status" value="1"/>
</dbReference>
<dbReference type="Gene3D" id="3.30.70.260">
    <property type="match status" value="1"/>
</dbReference>
<dbReference type="EC" id="1.1.1.95" evidence="5"/>
<evidence type="ECO:0000313" key="16">
    <source>
        <dbReference type="Proteomes" id="UP000064967"/>
    </source>
</evidence>
<comment type="function">
    <text evidence="1">Catalyzes the reversible oxidation of 3-phospho-D-glycerate to 3-phosphonooxypyruvate, the first step of the phosphorylated L-serine biosynthesis pathway. Also catalyzes the reversible oxidation of 2-hydroxyglutarate to 2-oxoglutarate.</text>
</comment>
<protein>
    <recommendedName>
        <fullName evidence="6">D-3-phosphoglycerate dehydrogenase</fullName>
        <ecNumber evidence="4">1.1.1.399</ecNumber>
        <ecNumber evidence="5">1.1.1.95</ecNumber>
    </recommendedName>
    <alternativeName>
        <fullName evidence="10">2-oxoglutarate reductase</fullName>
    </alternativeName>
</protein>
<dbReference type="Proteomes" id="UP000064967">
    <property type="component" value="Chromosome"/>
</dbReference>
<keyword evidence="8" id="KW-0520">NAD</keyword>
<evidence type="ECO:0000256" key="1">
    <source>
        <dbReference type="ARBA" id="ARBA00003800"/>
    </source>
</evidence>
<dbReference type="KEGG" id="llu:AKJ09_06534"/>
<dbReference type="InterPro" id="IPR036291">
    <property type="entry name" value="NAD(P)-bd_dom_sf"/>
</dbReference>
<evidence type="ECO:0000256" key="13">
    <source>
        <dbReference type="RuleBase" id="RU003719"/>
    </source>
</evidence>
<sequence length="412" mass="44552">MRAAMRLLIADKLHPRAVEELRTLPVDVIYEPELTKETLETSLHNVGILVVRSKEVTRKALESARQLNLIVRAGAETATIDVKAASERGIYVANCPGKNASAVAELVFGLIVSIDRRIPDAVASLRAGRWERTEYAKAEGVIGKTIGIAGLGAIGRDVACRAKTFGMHPIGWSRSLSPARAAELGIGHASSLEELAARSDVLTVHLGLNDRTRGIISKRIFEVMPKRGIFINCARPDLVDNDAMRDAIVTKGIRVGIDVVPNEPRGKKEITTDLYNLSTPSSTGGFLYGTPHIAASTDQAQLAIATETVRVIRSFLLEGTVPNVVNVTNLSTARFQMVIRMLDKVGTLANVLAVIKRHGINVEEVTNTVFDGGSASCAKLRIVSRPTEACLHEIRAFEEVLHVDIVTLPNLA</sequence>
<dbReference type="GO" id="GO:0004617">
    <property type="term" value="F:phosphoglycerate dehydrogenase activity"/>
    <property type="evidence" value="ECO:0007669"/>
    <property type="project" value="UniProtKB-EC"/>
</dbReference>
<keyword evidence="9" id="KW-0028">Amino-acid biosynthesis</keyword>
<reference evidence="15 16" key="1">
    <citation type="submission" date="2015-08" db="EMBL/GenBank/DDBJ databases">
        <authorList>
            <person name="Babu N.S."/>
            <person name="Beckwith C.J."/>
            <person name="Beseler K.G."/>
            <person name="Brison A."/>
            <person name="Carone J.V."/>
            <person name="Caskin T.P."/>
            <person name="Diamond M."/>
            <person name="Durham M.E."/>
            <person name="Foxe J.M."/>
            <person name="Go M."/>
            <person name="Henderson B.A."/>
            <person name="Jones I.B."/>
            <person name="McGettigan J.A."/>
            <person name="Micheletti S.J."/>
            <person name="Nasrallah M.E."/>
            <person name="Ortiz D."/>
            <person name="Piller C.R."/>
            <person name="Privatt S.R."/>
            <person name="Schneider S.L."/>
            <person name="Sharp S."/>
            <person name="Smith T.C."/>
            <person name="Stanton J.D."/>
            <person name="Ullery H.E."/>
            <person name="Wilson R.J."/>
            <person name="Serrano M.G."/>
            <person name="Buck G."/>
            <person name="Lee V."/>
            <person name="Wang Y."/>
            <person name="Carvalho R."/>
            <person name="Voegtly L."/>
            <person name="Shi R."/>
            <person name="Duckworth R."/>
            <person name="Johnson A."/>
            <person name="Loviza R."/>
            <person name="Walstead R."/>
            <person name="Shah Z."/>
            <person name="Kiflezghi M."/>
            <person name="Wade K."/>
            <person name="Ball S.L."/>
            <person name="Bradley K.W."/>
            <person name="Asai D.J."/>
            <person name="Bowman C.A."/>
            <person name="Russell D.A."/>
            <person name="Pope W.H."/>
            <person name="Jacobs-Sera D."/>
            <person name="Hendrix R.W."/>
            <person name="Hatfull G.F."/>
        </authorList>
    </citation>
    <scope>NUCLEOTIDE SEQUENCE [LARGE SCALE GENOMIC DNA]</scope>
    <source>
        <strain evidence="15 16">DSM 27648</strain>
    </source>
</reference>
<evidence type="ECO:0000256" key="8">
    <source>
        <dbReference type="ARBA" id="ARBA00023027"/>
    </source>
</evidence>
<comment type="catalytic activity">
    <reaction evidence="11">
        <text>(R)-2-hydroxyglutarate + NAD(+) = 2-oxoglutarate + NADH + H(+)</text>
        <dbReference type="Rhea" id="RHEA:49612"/>
        <dbReference type="ChEBI" id="CHEBI:15378"/>
        <dbReference type="ChEBI" id="CHEBI:15801"/>
        <dbReference type="ChEBI" id="CHEBI:16810"/>
        <dbReference type="ChEBI" id="CHEBI:57540"/>
        <dbReference type="ChEBI" id="CHEBI:57945"/>
        <dbReference type="EC" id="1.1.1.399"/>
    </reaction>
</comment>
<dbReference type="Pfam" id="PF00389">
    <property type="entry name" value="2-Hacid_dh"/>
    <property type="match status" value="1"/>
</dbReference>
<comment type="pathway">
    <text evidence="2">Amino-acid biosynthesis; L-serine biosynthesis; L-serine from 3-phospho-D-glycerate: step 1/3.</text>
</comment>
<dbReference type="SUPFAM" id="SSF55021">
    <property type="entry name" value="ACT-like"/>
    <property type="match status" value="1"/>
</dbReference>
<dbReference type="Pfam" id="PF02826">
    <property type="entry name" value="2-Hacid_dh_C"/>
    <property type="match status" value="1"/>
</dbReference>
<evidence type="ECO:0000256" key="12">
    <source>
        <dbReference type="ARBA" id="ARBA00048731"/>
    </source>
</evidence>
<dbReference type="InterPro" id="IPR006140">
    <property type="entry name" value="D-isomer_DH_NAD-bd"/>
</dbReference>
<dbReference type="PANTHER" id="PTHR42789">
    <property type="entry name" value="D-ISOMER SPECIFIC 2-HYDROXYACID DEHYDROGENASE FAMILY PROTEIN (AFU_ORTHOLOGUE AFUA_6G10090)"/>
    <property type="match status" value="1"/>
</dbReference>
<evidence type="ECO:0000256" key="7">
    <source>
        <dbReference type="ARBA" id="ARBA00023002"/>
    </source>
</evidence>
<comment type="catalytic activity">
    <reaction evidence="12">
        <text>(2R)-3-phosphoglycerate + NAD(+) = 3-phosphooxypyruvate + NADH + H(+)</text>
        <dbReference type="Rhea" id="RHEA:12641"/>
        <dbReference type="ChEBI" id="CHEBI:15378"/>
        <dbReference type="ChEBI" id="CHEBI:18110"/>
        <dbReference type="ChEBI" id="CHEBI:57540"/>
        <dbReference type="ChEBI" id="CHEBI:57945"/>
        <dbReference type="ChEBI" id="CHEBI:58272"/>
        <dbReference type="EC" id="1.1.1.95"/>
    </reaction>
</comment>
<dbReference type="InterPro" id="IPR002912">
    <property type="entry name" value="ACT_dom"/>
</dbReference>
<dbReference type="InterPro" id="IPR006139">
    <property type="entry name" value="D-isomer_2_OHA_DH_cat_dom"/>
</dbReference>
<comment type="similarity">
    <text evidence="3 13">Belongs to the D-isomer specific 2-hydroxyacid dehydrogenase family.</text>
</comment>
<dbReference type="SUPFAM" id="SSF51735">
    <property type="entry name" value="NAD(P)-binding Rossmann-fold domains"/>
    <property type="match status" value="1"/>
</dbReference>
<evidence type="ECO:0000256" key="9">
    <source>
        <dbReference type="ARBA" id="ARBA00023299"/>
    </source>
</evidence>
<proteinExistence type="inferred from homology"/>
<keyword evidence="16" id="KW-1185">Reference proteome</keyword>
<evidence type="ECO:0000256" key="10">
    <source>
        <dbReference type="ARBA" id="ARBA00030455"/>
    </source>
</evidence>
<dbReference type="PROSITE" id="PS51671">
    <property type="entry name" value="ACT"/>
    <property type="match status" value="1"/>
</dbReference>
<dbReference type="EC" id="1.1.1.399" evidence="4"/>
<evidence type="ECO:0000256" key="3">
    <source>
        <dbReference type="ARBA" id="ARBA00005854"/>
    </source>
</evidence>
<name>A0A0K1Q240_9BACT</name>
<evidence type="ECO:0000256" key="5">
    <source>
        <dbReference type="ARBA" id="ARBA00013143"/>
    </source>
</evidence>
<keyword evidence="7 13" id="KW-0560">Oxidoreductase</keyword>
<dbReference type="GO" id="GO:0006564">
    <property type="term" value="P:L-serine biosynthetic process"/>
    <property type="evidence" value="ECO:0007669"/>
    <property type="project" value="UniProtKB-KW"/>
</dbReference>
<dbReference type="AlphaFoldDB" id="A0A0K1Q240"/>
<dbReference type="UniPathway" id="UPA00135">
    <property type="reaction ID" value="UER00196"/>
</dbReference>
<gene>
    <name evidence="15" type="ORF">AKJ09_06534</name>
</gene>
<dbReference type="GO" id="GO:0051287">
    <property type="term" value="F:NAD binding"/>
    <property type="evidence" value="ECO:0007669"/>
    <property type="project" value="InterPro"/>
</dbReference>
<dbReference type="STRING" id="1391654.AKJ09_06534"/>
<evidence type="ECO:0000313" key="15">
    <source>
        <dbReference type="EMBL" id="AKU99870.1"/>
    </source>
</evidence>
<evidence type="ECO:0000256" key="11">
    <source>
        <dbReference type="ARBA" id="ARBA00048126"/>
    </source>
</evidence>
<evidence type="ECO:0000256" key="4">
    <source>
        <dbReference type="ARBA" id="ARBA00013001"/>
    </source>
</evidence>
<feature type="domain" description="ACT" evidence="14">
    <location>
        <begin position="336"/>
        <end position="408"/>
    </location>
</feature>
<organism evidence="15 16">
    <name type="scientific">Labilithrix luteola</name>
    <dbReference type="NCBI Taxonomy" id="1391654"/>
    <lineage>
        <taxon>Bacteria</taxon>
        <taxon>Pseudomonadati</taxon>
        <taxon>Myxococcota</taxon>
        <taxon>Polyangia</taxon>
        <taxon>Polyangiales</taxon>
        <taxon>Labilitrichaceae</taxon>
        <taxon>Labilithrix</taxon>
    </lineage>
</organism>
<dbReference type="InterPro" id="IPR050857">
    <property type="entry name" value="D-2-hydroxyacid_DH"/>
</dbReference>
<evidence type="ECO:0000256" key="6">
    <source>
        <dbReference type="ARBA" id="ARBA00021582"/>
    </source>
</evidence>
<keyword evidence="9" id="KW-0718">Serine biosynthesis</keyword>